<dbReference type="OrthoDB" id="18172at10239"/>
<dbReference type="HAMAP" id="MF_04136">
    <property type="entry name" value="SAR_ENDOLYSIN"/>
    <property type="match status" value="1"/>
</dbReference>
<name>A0A0C5AFS6_9CAUD</name>
<protein>
    <recommendedName>
        <fullName evidence="16">Lysozyme</fullName>
        <ecNumber evidence="16">3.2.1.17</ecNumber>
    </recommendedName>
</protein>
<keyword evidence="13" id="KW-0472">Membrane</keyword>
<keyword evidence="3" id="KW-1032">Host cell membrane</keyword>
<dbReference type="InterPro" id="IPR002196">
    <property type="entry name" value="Glyco_hydro_24"/>
</dbReference>
<evidence type="ECO:0000256" key="8">
    <source>
        <dbReference type="ARBA" id="ARBA00022801"/>
    </source>
</evidence>
<keyword evidence="2" id="KW-1030">Host cell inner membrane</keyword>
<keyword evidence="14" id="KW-0578">Host cell lysis by virus</keyword>
<dbReference type="PANTHER" id="PTHR38107:SF3">
    <property type="entry name" value="LYSOZYME RRRD-RELATED"/>
    <property type="match status" value="1"/>
</dbReference>
<dbReference type="CDD" id="cd16900">
    <property type="entry name" value="endolysin_R21-like"/>
    <property type="match status" value="1"/>
</dbReference>
<keyword evidence="8 16" id="KW-0378">Hydrolase</keyword>
<dbReference type="Gene3D" id="1.10.530.40">
    <property type="match status" value="1"/>
</dbReference>
<evidence type="ECO:0000256" key="1">
    <source>
        <dbReference type="ARBA" id="ARBA00000632"/>
    </source>
</evidence>
<dbReference type="GO" id="GO:0042742">
    <property type="term" value="P:defense response to bacterium"/>
    <property type="evidence" value="ECO:0007669"/>
    <property type="project" value="UniProtKB-KW"/>
</dbReference>
<evidence type="ECO:0000256" key="16">
    <source>
        <dbReference type="RuleBase" id="RU003788"/>
    </source>
</evidence>
<evidence type="ECO:0000256" key="4">
    <source>
        <dbReference type="ARBA" id="ARBA00022529"/>
    </source>
</evidence>
<evidence type="ECO:0000256" key="11">
    <source>
        <dbReference type="ARBA" id="ARBA00022968"/>
    </source>
</evidence>
<dbReference type="GeneID" id="26625000"/>
<evidence type="ECO:0000256" key="2">
    <source>
        <dbReference type="ARBA" id="ARBA00022445"/>
    </source>
</evidence>
<dbReference type="GO" id="GO:0009253">
    <property type="term" value="P:peptidoglycan catabolic process"/>
    <property type="evidence" value="ECO:0007669"/>
    <property type="project" value="InterPro"/>
</dbReference>
<dbReference type="Proteomes" id="UP000032127">
    <property type="component" value="Segment"/>
</dbReference>
<dbReference type="GO" id="GO:0016998">
    <property type="term" value="P:cell wall macromolecule catabolic process"/>
    <property type="evidence" value="ECO:0007669"/>
    <property type="project" value="InterPro"/>
</dbReference>
<dbReference type="EMBL" id="KP658157">
    <property type="protein sequence ID" value="AJK28194.1"/>
    <property type="molecule type" value="Genomic_DNA"/>
</dbReference>
<evidence type="ECO:0000313" key="18">
    <source>
        <dbReference type="Proteomes" id="UP000032127"/>
    </source>
</evidence>
<evidence type="ECO:0000256" key="3">
    <source>
        <dbReference type="ARBA" id="ARBA00022511"/>
    </source>
</evidence>
<sequence length="160" mass="17973">MGIKTRVTFAAAVAIAVAFLPEVEDTKYNVYMDIAGVPTVCEGITGPDVIKGKTYTRSECDALLTKHIQVAKRTVDSKIKVDVPDTFRASMYSFTFNAGGGAYSGSTMLKLTNQGRLREACEQLYRWTYYRNPKTGKMEKSKGLYNRRVQEYQLCIKDLK</sequence>
<evidence type="ECO:0000313" key="17">
    <source>
        <dbReference type="EMBL" id="AJK28194.1"/>
    </source>
</evidence>
<dbReference type="GO" id="GO:0003796">
    <property type="term" value="F:lysozyme activity"/>
    <property type="evidence" value="ECO:0007669"/>
    <property type="project" value="UniProtKB-EC"/>
</dbReference>
<accession>A0A0C5AFS6</accession>
<evidence type="ECO:0000256" key="9">
    <source>
        <dbReference type="ARBA" id="ARBA00022852"/>
    </source>
</evidence>
<keyword evidence="4 16" id="KW-0929">Antimicrobial</keyword>
<comment type="similarity">
    <text evidence="16">Belongs to the glycosyl hydrolase 24 family.</text>
</comment>
<keyword evidence="12" id="KW-1133">Transmembrane helix</keyword>
<keyword evidence="6 16" id="KW-0081">Bacteriolytic enzyme</keyword>
<keyword evidence="15 16" id="KW-0326">Glycosidase</keyword>
<keyword evidence="7" id="KW-0812">Transmembrane</keyword>
<dbReference type="RefSeq" id="YP_009197861.1">
    <property type="nucleotide sequence ID" value="NC_028786.1"/>
</dbReference>
<dbReference type="Pfam" id="PF00959">
    <property type="entry name" value="Phage_lysozyme"/>
    <property type="match status" value="1"/>
</dbReference>
<keyword evidence="9" id="KW-0204">Cytolysis</keyword>
<proteinExistence type="inferred from homology"/>
<dbReference type="GO" id="GO:0031640">
    <property type="term" value="P:killing of cells of another organism"/>
    <property type="evidence" value="ECO:0007669"/>
    <property type="project" value="UniProtKB-KW"/>
</dbReference>
<organism evidence="17 18">
    <name type="scientific">Klebsiella phage 1513</name>
    <dbReference type="NCBI Taxonomy" id="1610829"/>
    <lineage>
        <taxon>Viruses</taxon>
        <taxon>Duplodnaviria</taxon>
        <taxon>Heunggongvirae</taxon>
        <taxon>Uroviricota</taxon>
        <taxon>Caudoviricetes</taxon>
        <taxon>Drexlerviridae</taxon>
        <taxon>Webervirus</taxon>
        <taxon>Webervirus wv1513</taxon>
    </lineage>
</organism>
<gene>
    <name evidence="17" type="ORF">PK_054</name>
</gene>
<keyword evidence="5" id="KW-1188">Viral release from host cell</keyword>
<dbReference type="InterPro" id="IPR023347">
    <property type="entry name" value="Lysozyme_dom_sf"/>
</dbReference>
<evidence type="ECO:0000256" key="6">
    <source>
        <dbReference type="ARBA" id="ARBA00022638"/>
    </source>
</evidence>
<dbReference type="PANTHER" id="PTHR38107">
    <property type="match status" value="1"/>
</dbReference>
<evidence type="ECO:0000256" key="7">
    <source>
        <dbReference type="ARBA" id="ARBA00022692"/>
    </source>
</evidence>
<dbReference type="InterPro" id="IPR023346">
    <property type="entry name" value="Lysozyme-like_dom_sf"/>
</dbReference>
<dbReference type="InterPro" id="IPR051018">
    <property type="entry name" value="Bacteriophage_GH24"/>
</dbReference>
<keyword evidence="18" id="KW-1185">Reference proteome</keyword>
<comment type="catalytic activity">
    <reaction evidence="1 16">
        <text>Hydrolysis of (1-&gt;4)-beta-linkages between N-acetylmuramic acid and N-acetyl-D-glucosamine residues in a peptidoglycan and between N-acetyl-D-glucosamine residues in chitodextrins.</text>
        <dbReference type="EC" id="3.2.1.17"/>
    </reaction>
</comment>
<dbReference type="SMR" id="A0A0C5AFS6"/>
<dbReference type="InterPro" id="IPR043688">
    <property type="entry name" value="SAR_endolysin-like"/>
</dbReference>
<dbReference type="EC" id="3.2.1.17" evidence="16"/>
<evidence type="ECO:0000256" key="10">
    <source>
        <dbReference type="ARBA" id="ARBA00022870"/>
    </source>
</evidence>
<dbReference type="InterPro" id="IPR034690">
    <property type="entry name" value="Endolysin_T4_type"/>
</dbReference>
<evidence type="ECO:0000256" key="14">
    <source>
        <dbReference type="ARBA" id="ARBA00023142"/>
    </source>
</evidence>
<keyword evidence="10" id="KW-1043">Host membrane</keyword>
<evidence type="ECO:0000256" key="15">
    <source>
        <dbReference type="ARBA" id="ARBA00023295"/>
    </source>
</evidence>
<evidence type="ECO:0000256" key="12">
    <source>
        <dbReference type="ARBA" id="ARBA00022989"/>
    </source>
</evidence>
<evidence type="ECO:0000256" key="13">
    <source>
        <dbReference type="ARBA" id="ARBA00023136"/>
    </source>
</evidence>
<dbReference type="SUPFAM" id="SSF53955">
    <property type="entry name" value="Lysozyme-like"/>
    <property type="match status" value="1"/>
</dbReference>
<keyword evidence="11" id="KW-0735">Signal-anchor</keyword>
<dbReference type="HAMAP" id="MF_04110">
    <property type="entry name" value="ENDOLYSIN_T4"/>
    <property type="match status" value="1"/>
</dbReference>
<dbReference type="KEGG" id="vg:26625000"/>
<reference evidence="17 18" key="1">
    <citation type="submission" date="2015-01" db="EMBL/GenBank/DDBJ databases">
        <title>Evaluation of the efficacy of a bacteriophage in the treatment of pneumonia induced by multidrug resistance Klebsiella pneumoniae in mice.</title>
        <authorList>
            <person name="Cao F."/>
            <person name="Wang X."/>
            <person name="Li Z."/>
            <person name="Wang L."/>
            <person name="Xu Y."/>
        </authorList>
    </citation>
    <scope>NUCLEOTIDE SEQUENCE [LARGE SCALE GENOMIC DNA]</scope>
</reference>
<evidence type="ECO:0000256" key="5">
    <source>
        <dbReference type="ARBA" id="ARBA00022612"/>
    </source>
</evidence>